<dbReference type="InterPro" id="IPR030616">
    <property type="entry name" value="Aur-like"/>
</dbReference>
<dbReference type="PROSITE" id="PS00107">
    <property type="entry name" value="PROTEIN_KINASE_ATP"/>
    <property type="match status" value="1"/>
</dbReference>
<comment type="similarity">
    <text evidence="10">Belongs to the protein kinase superfamily. Ser/Thr protein kinase family. Aurora subfamily.</text>
</comment>
<evidence type="ECO:0000256" key="6">
    <source>
        <dbReference type="ARBA" id="ARBA00047899"/>
    </source>
</evidence>
<proteinExistence type="inferred from homology"/>
<evidence type="ECO:0000256" key="3">
    <source>
        <dbReference type="ARBA" id="ARBA00022741"/>
    </source>
</evidence>
<dbReference type="InterPro" id="IPR008271">
    <property type="entry name" value="Ser/Thr_kinase_AS"/>
</dbReference>
<dbReference type="Gene3D" id="1.10.510.10">
    <property type="entry name" value="Transferase(Phosphotransferase) domain 1"/>
    <property type="match status" value="1"/>
</dbReference>
<dbReference type="InterPro" id="IPR017441">
    <property type="entry name" value="Protein_kinase_ATP_BS"/>
</dbReference>
<dbReference type="PROSITE" id="PS50011">
    <property type="entry name" value="PROTEIN_KINASE_DOM"/>
    <property type="match status" value="1"/>
</dbReference>
<evidence type="ECO:0000313" key="13">
    <source>
        <dbReference type="EMBL" id="CAL7948648.1"/>
    </source>
</evidence>
<dbReference type="Gene3D" id="3.30.200.20">
    <property type="entry name" value="Phosphorylase Kinase, domain 1"/>
    <property type="match status" value="1"/>
</dbReference>
<evidence type="ECO:0000256" key="9">
    <source>
        <dbReference type="RuleBase" id="RU000304"/>
    </source>
</evidence>
<accession>A0ABP1PA19</accession>
<dbReference type="SUPFAM" id="SSF56112">
    <property type="entry name" value="Protein kinase-like (PK-like)"/>
    <property type="match status" value="1"/>
</dbReference>
<feature type="binding site" evidence="8">
    <location>
        <position position="159"/>
    </location>
    <ligand>
        <name>ATP</name>
        <dbReference type="ChEBI" id="CHEBI:30616"/>
    </ligand>
</feature>
<organism evidence="13 14">
    <name type="scientific">Xylocopa violacea</name>
    <name type="common">Violet carpenter bee</name>
    <name type="synonym">Apis violacea</name>
    <dbReference type="NCBI Taxonomy" id="135666"/>
    <lineage>
        <taxon>Eukaryota</taxon>
        <taxon>Metazoa</taxon>
        <taxon>Ecdysozoa</taxon>
        <taxon>Arthropoda</taxon>
        <taxon>Hexapoda</taxon>
        <taxon>Insecta</taxon>
        <taxon>Pterygota</taxon>
        <taxon>Neoptera</taxon>
        <taxon>Endopterygota</taxon>
        <taxon>Hymenoptera</taxon>
        <taxon>Apocrita</taxon>
        <taxon>Aculeata</taxon>
        <taxon>Apoidea</taxon>
        <taxon>Anthophila</taxon>
        <taxon>Apidae</taxon>
        <taxon>Xylocopa</taxon>
        <taxon>Xylocopa</taxon>
    </lineage>
</organism>
<keyword evidence="1 9" id="KW-0723">Serine/threonine-protein kinase</keyword>
<comment type="caution">
    <text evidence="13">The sequence shown here is derived from an EMBL/GenBank/DDBJ whole genome shotgun (WGS) entry which is preliminary data.</text>
</comment>
<evidence type="ECO:0000256" key="2">
    <source>
        <dbReference type="ARBA" id="ARBA00022679"/>
    </source>
</evidence>
<comment type="catalytic activity">
    <reaction evidence="7 10">
        <text>L-seryl-[protein] + ATP = O-phospho-L-seryl-[protein] + ADP + H(+)</text>
        <dbReference type="Rhea" id="RHEA:17989"/>
        <dbReference type="Rhea" id="RHEA-COMP:9863"/>
        <dbReference type="Rhea" id="RHEA-COMP:11604"/>
        <dbReference type="ChEBI" id="CHEBI:15378"/>
        <dbReference type="ChEBI" id="CHEBI:29999"/>
        <dbReference type="ChEBI" id="CHEBI:30616"/>
        <dbReference type="ChEBI" id="CHEBI:83421"/>
        <dbReference type="ChEBI" id="CHEBI:456216"/>
        <dbReference type="EC" id="2.7.11.1"/>
    </reaction>
</comment>
<keyword evidence="5 8" id="KW-0067">ATP-binding</keyword>
<keyword evidence="3 8" id="KW-0547">Nucleotide-binding</keyword>
<dbReference type="InterPro" id="IPR000719">
    <property type="entry name" value="Prot_kinase_dom"/>
</dbReference>
<evidence type="ECO:0000256" key="1">
    <source>
        <dbReference type="ARBA" id="ARBA00022527"/>
    </source>
</evidence>
<evidence type="ECO:0000256" key="7">
    <source>
        <dbReference type="ARBA" id="ARBA00048679"/>
    </source>
</evidence>
<feature type="compositionally biased region" description="Basic and acidic residues" evidence="11">
    <location>
        <begin position="91"/>
        <end position="121"/>
    </location>
</feature>
<dbReference type="SMART" id="SM00220">
    <property type="entry name" value="S_TKc"/>
    <property type="match status" value="1"/>
</dbReference>
<name>A0ABP1PA19_XYLVO</name>
<evidence type="ECO:0000256" key="5">
    <source>
        <dbReference type="ARBA" id="ARBA00022840"/>
    </source>
</evidence>
<protein>
    <recommendedName>
        <fullName evidence="10">Aurora kinase</fullName>
        <ecNumber evidence="10">2.7.11.1</ecNumber>
    </recommendedName>
</protein>
<dbReference type="Pfam" id="PF00069">
    <property type="entry name" value="Pkinase"/>
    <property type="match status" value="1"/>
</dbReference>
<dbReference type="CDD" id="cd14007">
    <property type="entry name" value="STKc_Aurora"/>
    <property type="match status" value="1"/>
</dbReference>
<dbReference type="EMBL" id="CAXAJV020001299">
    <property type="protein sequence ID" value="CAL7948648.1"/>
    <property type="molecule type" value="Genomic_DNA"/>
</dbReference>
<dbReference type="InterPro" id="IPR011009">
    <property type="entry name" value="Kinase-like_dom_sf"/>
</dbReference>
<dbReference type="EC" id="2.7.11.1" evidence="10"/>
<evidence type="ECO:0000256" key="4">
    <source>
        <dbReference type="ARBA" id="ARBA00022777"/>
    </source>
</evidence>
<keyword evidence="4 10" id="KW-0418">Kinase</keyword>
<feature type="region of interest" description="Disordered" evidence="11">
    <location>
        <begin position="62"/>
        <end position="121"/>
    </location>
</feature>
<dbReference type="Proteomes" id="UP001642520">
    <property type="component" value="Unassembled WGS sequence"/>
</dbReference>
<evidence type="ECO:0000256" key="11">
    <source>
        <dbReference type="SAM" id="MobiDB-lite"/>
    </source>
</evidence>
<evidence type="ECO:0000256" key="8">
    <source>
        <dbReference type="PROSITE-ProRule" id="PRU10141"/>
    </source>
</evidence>
<evidence type="ECO:0000256" key="10">
    <source>
        <dbReference type="RuleBase" id="RU367134"/>
    </source>
</evidence>
<feature type="domain" description="Protein kinase" evidence="12">
    <location>
        <begin position="130"/>
        <end position="382"/>
    </location>
</feature>
<evidence type="ECO:0000313" key="14">
    <source>
        <dbReference type="Proteomes" id="UP001642520"/>
    </source>
</evidence>
<dbReference type="PANTHER" id="PTHR24350">
    <property type="entry name" value="SERINE/THREONINE-PROTEIN KINASE IAL-RELATED"/>
    <property type="match status" value="1"/>
</dbReference>
<dbReference type="PROSITE" id="PS00108">
    <property type="entry name" value="PROTEIN_KINASE_ST"/>
    <property type="match status" value="1"/>
</dbReference>
<reference evidence="13 14" key="1">
    <citation type="submission" date="2024-08" db="EMBL/GenBank/DDBJ databases">
        <authorList>
            <person name="Will J Nash"/>
            <person name="Angela Man"/>
            <person name="Seanna McTaggart"/>
            <person name="Kendall Baker"/>
            <person name="Tom Barker"/>
            <person name="Leah Catchpole"/>
            <person name="Alex Durrant"/>
            <person name="Karim Gharbi"/>
            <person name="Naomi Irish"/>
            <person name="Gemy Kaithakottil"/>
            <person name="Debby Ku"/>
            <person name="Aaliyah Providence"/>
            <person name="Felix Shaw"/>
            <person name="David Swarbreck"/>
            <person name="Chris Watkins"/>
            <person name="Ann M. McCartney"/>
            <person name="Giulio Formenti"/>
            <person name="Alice Mouton"/>
            <person name="Noel Vella"/>
            <person name="Bjorn M von Reumont"/>
            <person name="Adriana Vella"/>
            <person name="Wilfried Haerty"/>
        </authorList>
    </citation>
    <scope>NUCLEOTIDE SEQUENCE [LARGE SCALE GENOMIC DNA]</scope>
</reference>
<evidence type="ECO:0000259" key="12">
    <source>
        <dbReference type="PROSITE" id="PS50011"/>
    </source>
</evidence>
<gene>
    <name evidence="13" type="ORF">XYLVIOL_LOCUS9004</name>
</gene>
<sequence length="393" mass="45223">MMKDKKGNPQTQKAFLQMENNLEQLKISKVPLVSIENTSKNMENVRTVKNHTNTYLANVKGNECSSKKSTDLMPPPRLPPTSKMIECTQAKTDDINSKENKNEKEVENGKQNDTKDNKSQSEKKWVLTDFDIGRPLGKGKFGNVYLAREKKSKFIIAMKVLFKSQIQKADVEHQVRREIEIQTHLRHPNILKMYGYFHDDKRVYLILEYAPNGELFKELNAQPEKRFDEVRTATYVSQLADALIYCHSKKVIHRDIKPENLLLGIKGELKVADFGWSVHAPSSRRNTLCGTLDYLPPEMVAGKTHDYTVDLWGLGVFCYECLVGTPPFLAKTYEETYMRIKKAQYSFPAYVSEGARNLISKLLVVEPHQRLPLEDVLKHPWIVQNRTTEPHSQ</sequence>
<comment type="catalytic activity">
    <reaction evidence="6 10">
        <text>L-threonyl-[protein] + ATP = O-phospho-L-threonyl-[protein] + ADP + H(+)</text>
        <dbReference type="Rhea" id="RHEA:46608"/>
        <dbReference type="Rhea" id="RHEA-COMP:11060"/>
        <dbReference type="Rhea" id="RHEA-COMP:11605"/>
        <dbReference type="ChEBI" id="CHEBI:15378"/>
        <dbReference type="ChEBI" id="CHEBI:30013"/>
        <dbReference type="ChEBI" id="CHEBI:30616"/>
        <dbReference type="ChEBI" id="CHEBI:61977"/>
        <dbReference type="ChEBI" id="CHEBI:456216"/>
        <dbReference type="EC" id="2.7.11.1"/>
    </reaction>
</comment>
<keyword evidence="2 10" id="KW-0808">Transferase</keyword>
<keyword evidence="14" id="KW-1185">Reference proteome</keyword>